<evidence type="ECO:0000259" key="2">
    <source>
        <dbReference type="Pfam" id="PF01370"/>
    </source>
</evidence>
<gene>
    <name evidence="3" type="ORF">A3C16_04860</name>
</gene>
<dbReference type="InterPro" id="IPR036291">
    <property type="entry name" value="NAD(P)-bd_dom_sf"/>
</dbReference>
<evidence type="ECO:0000256" key="1">
    <source>
        <dbReference type="ARBA" id="ARBA00007637"/>
    </source>
</evidence>
<dbReference type="Proteomes" id="UP000177811">
    <property type="component" value="Unassembled WGS sequence"/>
</dbReference>
<dbReference type="Pfam" id="PF01370">
    <property type="entry name" value="Epimerase"/>
    <property type="match status" value="1"/>
</dbReference>
<organism evidence="3 4">
    <name type="scientific">Candidatus Sungbacteria bacterium RIFCSPHIGHO2_02_FULL_51_29</name>
    <dbReference type="NCBI Taxonomy" id="1802273"/>
    <lineage>
        <taxon>Bacteria</taxon>
        <taxon>Candidatus Sungiibacteriota</taxon>
    </lineage>
</organism>
<name>A0A1G2KRZ2_9BACT</name>
<dbReference type="AlphaFoldDB" id="A0A1G2KRZ2"/>
<evidence type="ECO:0000313" key="3">
    <source>
        <dbReference type="EMBL" id="OHA02113.1"/>
    </source>
</evidence>
<comment type="caution">
    <text evidence="3">The sequence shown here is derived from an EMBL/GenBank/DDBJ whole genome shotgun (WGS) entry which is preliminary data.</text>
</comment>
<dbReference type="SUPFAM" id="SSF51735">
    <property type="entry name" value="NAD(P)-binding Rossmann-fold domains"/>
    <property type="match status" value="1"/>
</dbReference>
<protein>
    <recommendedName>
        <fullName evidence="2">NAD-dependent epimerase/dehydratase domain-containing protein</fullName>
    </recommendedName>
</protein>
<dbReference type="InterPro" id="IPR001509">
    <property type="entry name" value="Epimerase_deHydtase"/>
</dbReference>
<accession>A0A1G2KRZ2</accession>
<feature type="domain" description="NAD-dependent epimerase/dehydratase" evidence="2">
    <location>
        <begin position="13"/>
        <end position="252"/>
    </location>
</feature>
<sequence length="350" mass="38939">MIDPRTVLNGKMVLVTGGAGFIGSHLCDHLMGYGASVVCFDNLSTGSRQYVDSQKGNAKFSFVLGDANVVADLEKVFRARPVDYIFHYAAVVGVKRTNEKPLEVLNDLEGFKHIAALAYAHSAKKIVFSSSSEIYGQQKEVPFHEDMSYHDTRHPYALVKATGESYFKSFSEVSGVPVVSLRFFNVYGPRQESSAYGFVTGIFISQVLMGMPPTIFRDGSQTRDFTYVDDNVEAAIQALVNPATDGEVVNVGTGIETSIAELARKIIATSGHRLEPVFLRTHNLAESPRRVAHTGKLTKLTGFECRMALDDGLKKTYDWYNAHKDRLLSKDKLSFEEYERGVWRPREKEA</sequence>
<comment type="similarity">
    <text evidence="1">Belongs to the NAD(P)-dependent epimerase/dehydratase family.</text>
</comment>
<evidence type="ECO:0000313" key="4">
    <source>
        <dbReference type="Proteomes" id="UP000177811"/>
    </source>
</evidence>
<proteinExistence type="inferred from homology"/>
<dbReference type="EMBL" id="MHQL01000045">
    <property type="protein sequence ID" value="OHA02113.1"/>
    <property type="molecule type" value="Genomic_DNA"/>
</dbReference>
<dbReference type="PANTHER" id="PTHR43000">
    <property type="entry name" value="DTDP-D-GLUCOSE 4,6-DEHYDRATASE-RELATED"/>
    <property type="match status" value="1"/>
</dbReference>
<dbReference type="Gene3D" id="3.40.50.720">
    <property type="entry name" value="NAD(P)-binding Rossmann-like Domain"/>
    <property type="match status" value="1"/>
</dbReference>
<reference evidence="3 4" key="1">
    <citation type="journal article" date="2016" name="Nat. Commun.">
        <title>Thousands of microbial genomes shed light on interconnected biogeochemical processes in an aquifer system.</title>
        <authorList>
            <person name="Anantharaman K."/>
            <person name="Brown C.T."/>
            <person name="Hug L.A."/>
            <person name="Sharon I."/>
            <person name="Castelle C.J."/>
            <person name="Probst A.J."/>
            <person name="Thomas B.C."/>
            <person name="Singh A."/>
            <person name="Wilkins M.J."/>
            <person name="Karaoz U."/>
            <person name="Brodie E.L."/>
            <person name="Williams K.H."/>
            <person name="Hubbard S.S."/>
            <person name="Banfield J.F."/>
        </authorList>
    </citation>
    <scope>NUCLEOTIDE SEQUENCE [LARGE SCALE GENOMIC DNA]</scope>
</reference>